<dbReference type="PANTHER" id="PTHR44040">
    <property type="entry name" value="RETINOBLASTOMA-BINDING PROTEIN 5"/>
    <property type="match status" value="1"/>
</dbReference>
<dbReference type="SUPFAM" id="SSF101908">
    <property type="entry name" value="Putative isomerase YbhE"/>
    <property type="match status" value="1"/>
</dbReference>
<dbReference type="SMART" id="SM00320">
    <property type="entry name" value="WD40"/>
    <property type="match status" value="3"/>
</dbReference>
<dbReference type="GO" id="GO:0048188">
    <property type="term" value="C:Set1C/COMPASS complex"/>
    <property type="evidence" value="ECO:0007669"/>
    <property type="project" value="InterPro"/>
</dbReference>
<dbReference type="eggNOG" id="KOG1273">
    <property type="taxonomic scope" value="Eukaryota"/>
</dbReference>
<dbReference type="Gene3D" id="2.130.10.10">
    <property type="entry name" value="YVTN repeat-like/Quinoprotein amine dehydrogenase"/>
    <property type="match status" value="2"/>
</dbReference>
<evidence type="ECO:0000313" key="8">
    <source>
        <dbReference type="Proteomes" id="UP000002009"/>
    </source>
</evidence>
<feature type="repeat" description="WD" evidence="5">
    <location>
        <begin position="80"/>
        <end position="114"/>
    </location>
</feature>
<dbReference type="InterPro" id="IPR037850">
    <property type="entry name" value="RBBP5/Swd1"/>
</dbReference>
<feature type="compositionally biased region" description="Acidic residues" evidence="6">
    <location>
        <begin position="642"/>
        <end position="738"/>
    </location>
</feature>
<evidence type="ECO:0000256" key="3">
    <source>
        <dbReference type="ARBA" id="ARBA00022737"/>
    </source>
</evidence>
<keyword evidence="3" id="KW-0677">Repeat</keyword>
<organism evidence="7 8">
    <name type="scientific">Micromonas commoda (strain RCC299 / NOUM17 / CCMP2709)</name>
    <name type="common">Picoplanktonic green alga</name>
    <dbReference type="NCBI Taxonomy" id="296587"/>
    <lineage>
        <taxon>Eukaryota</taxon>
        <taxon>Viridiplantae</taxon>
        <taxon>Chlorophyta</taxon>
        <taxon>Mamiellophyceae</taxon>
        <taxon>Mamiellales</taxon>
        <taxon>Mamiellaceae</taxon>
        <taxon>Micromonas</taxon>
    </lineage>
</organism>
<dbReference type="FunCoup" id="C1EEE0">
    <property type="interactions" value="1678"/>
</dbReference>
<dbReference type="GeneID" id="8247683"/>
<evidence type="ECO:0000256" key="6">
    <source>
        <dbReference type="SAM" id="MobiDB-lite"/>
    </source>
</evidence>
<dbReference type="Proteomes" id="UP000002009">
    <property type="component" value="Chromosome 11"/>
</dbReference>
<dbReference type="RefSeq" id="XP_002504961.1">
    <property type="nucleotide sequence ID" value="XM_002504915.1"/>
</dbReference>
<dbReference type="eggNOG" id="KOG1808">
    <property type="taxonomic scope" value="Eukaryota"/>
</dbReference>
<gene>
    <name evidence="7" type="ORF">MICPUN_62589</name>
</gene>
<evidence type="ECO:0000313" key="7">
    <source>
        <dbReference type="EMBL" id="ACO66219.1"/>
    </source>
</evidence>
<dbReference type="InParanoid" id="C1EEE0"/>
<dbReference type="KEGG" id="mis:MICPUN_62589"/>
<dbReference type="EMBL" id="CP001330">
    <property type="protein sequence ID" value="ACO66219.1"/>
    <property type="molecule type" value="Genomic_DNA"/>
</dbReference>
<dbReference type="PROSITE" id="PS50082">
    <property type="entry name" value="WD_REPEATS_2"/>
    <property type="match status" value="1"/>
</dbReference>
<dbReference type="InterPro" id="IPR001680">
    <property type="entry name" value="WD40_rpt"/>
</dbReference>
<evidence type="ECO:0000256" key="4">
    <source>
        <dbReference type="ARBA" id="ARBA00023242"/>
    </source>
</evidence>
<dbReference type="PROSITE" id="PS50294">
    <property type="entry name" value="WD_REPEATS_REGION"/>
    <property type="match status" value="1"/>
</dbReference>
<reference evidence="7 8" key="1">
    <citation type="journal article" date="2009" name="Science">
        <title>Green evolution and dynamic adaptations revealed by genomes of the marine picoeukaryotes Micromonas.</title>
        <authorList>
            <person name="Worden A.Z."/>
            <person name="Lee J.H."/>
            <person name="Mock T."/>
            <person name="Rouze P."/>
            <person name="Simmons M.P."/>
            <person name="Aerts A.L."/>
            <person name="Allen A.E."/>
            <person name="Cuvelier M.L."/>
            <person name="Derelle E."/>
            <person name="Everett M.V."/>
            <person name="Foulon E."/>
            <person name="Grimwood J."/>
            <person name="Gundlach H."/>
            <person name="Henrissat B."/>
            <person name="Napoli C."/>
            <person name="McDonald S.M."/>
            <person name="Parker M.S."/>
            <person name="Rombauts S."/>
            <person name="Salamov A."/>
            <person name="Von Dassow P."/>
            <person name="Badger J.H."/>
            <person name="Coutinho P.M."/>
            <person name="Demir E."/>
            <person name="Dubchak I."/>
            <person name="Gentemann C."/>
            <person name="Eikrem W."/>
            <person name="Gready J.E."/>
            <person name="John U."/>
            <person name="Lanier W."/>
            <person name="Lindquist E.A."/>
            <person name="Lucas S."/>
            <person name="Mayer K.F."/>
            <person name="Moreau H."/>
            <person name="Not F."/>
            <person name="Otillar R."/>
            <person name="Panaud O."/>
            <person name="Pangilinan J."/>
            <person name="Paulsen I."/>
            <person name="Piegu B."/>
            <person name="Poliakov A."/>
            <person name="Robbens S."/>
            <person name="Schmutz J."/>
            <person name="Toulza E."/>
            <person name="Wyss T."/>
            <person name="Zelensky A."/>
            <person name="Zhou K."/>
            <person name="Armbrust E.V."/>
            <person name="Bhattacharya D."/>
            <person name="Goodenough U.W."/>
            <person name="Van de Peer Y."/>
            <person name="Grigoriev I.V."/>
        </authorList>
    </citation>
    <scope>NUCLEOTIDE SEQUENCE [LARGE SCALE GENOMIC DNA]</scope>
    <source>
        <strain evidence="8">RCC299 / NOUM17</strain>
    </source>
</reference>
<accession>C1EEE0</accession>
<evidence type="ECO:0000256" key="1">
    <source>
        <dbReference type="ARBA" id="ARBA00004123"/>
    </source>
</evidence>
<dbReference type="PANTHER" id="PTHR44040:SF1">
    <property type="entry name" value="RETINOBLASTOMA-BINDING PROTEIN 5"/>
    <property type="match status" value="1"/>
</dbReference>
<dbReference type="PROSITE" id="PS00678">
    <property type="entry name" value="WD_REPEATS_1"/>
    <property type="match status" value="1"/>
</dbReference>
<proteinExistence type="predicted"/>
<feature type="region of interest" description="Disordered" evidence="6">
    <location>
        <begin position="615"/>
        <end position="738"/>
    </location>
</feature>
<dbReference type="OrthoDB" id="196858at2759"/>
<dbReference type="InterPro" id="IPR015943">
    <property type="entry name" value="WD40/YVTN_repeat-like_dom_sf"/>
</dbReference>
<evidence type="ECO:0000256" key="5">
    <source>
        <dbReference type="PROSITE-ProRule" id="PRU00221"/>
    </source>
</evidence>
<dbReference type="InterPro" id="IPR019775">
    <property type="entry name" value="WD40_repeat_CS"/>
</dbReference>
<dbReference type="OMA" id="HAWRRET"/>
<keyword evidence="4" id="KW-0539">Nucleus</keyword>
<keyword evidence="2 5" id="KW-0853">WD repeat</keyword>
<name>C1EEE0_MICCC</name>
<dbReference type="AlphaFoldDB" id="C1EEE0"/>
<protein>
    <submittedName>
        <fullName evidence="7">COMPASS/Set1C complex protein</fullName>
    </submittedName>
</protein>
<comment type="subcellular location">
    <subcellularLocation>
        <location evidence="1">Nucleus</location>
    </subcellularLocation>
</comment>
<dbReference type="Pfam" id="PF00400">
    <property type="entry name" value="WD40"/>
    <property type="match status" value="2"/>
</dbReference>
<sequence>MNRAMEEVVPGSDMLEIIEEALQHGKATCVAFNRRGTLLAAGTSGGSIAIFDFITRSVARELVPEAITNEDGTVEELPAVFSVAWSSDGRKLLSTAADGSVVVWDVAESDLSFRATFDSQLHSAQFCPTNDSLALVCPSDDGPMTLALGRGRKRTPMPQMPGFWSEDRACRIPSGGLDSAASQTPGCAAYSKSGRYAFVANNRGTLTVVEMGTMDIVQACRIPGSEEGGTMYVKRLELSRDGARLLAVTTAKEIASYDVSDEVLNVNDNGTRILTPSPSLHNPVSRSQWGAACFSHDGEYVLAASGGSPHELHAWRRETGTLVRILQGGAEAKGIAQLLSHPNKALAIAVGANGQLYVWARRYAENWSAFDPTYVELEENVKLADDDDDEFDAIARNTTDAFRRSLEEPEAVALDKAVEAAAAVTAAETREKNQSDFDDRSHAFEQWAAVREGTTAPERPTWRDPIMMDDFKRRSEGFDAWAREKEGVSLPGLPARNEALTLTLDELLGSGRSDAAEDAAQRAHAASLKRSTAIKAAEEARRARVETAKLAAEKEAEEIRAEIIDVDAPCGGYYTDEGEDCMHYLPLEQLEPQEDAVNVVQVRLERWKRKKMRLTASAEKRPRIEGEPDGEEQMGDAVDVKEDVDEEEEEDDEENDDDEGDGDDDEMEEEDEEEEEEEEEDEEDEEEDDDEEEEDDEDDAEDEEEEDEDDDEEEEDDEDDEEEEEVEDEDGVEDMDAS</sequence>
<keyword evidence="8" id="KW-1185">Reference proteome</keyword>
<dbReference type="STRING" id="296587.C1EEE0"/>
<evidence type="ECO:0000256" key="2">
    <source>
        <dbReference type="ARBA" id="ARBA00022574"/>
    </source>
</evidence>